<keyword evidence="1" id="KW-0614">Plasmid</keyword>
<accession>A0A2D2LX15</accession>
<protein>
    <submittedName>
        <fullName evidence="1">Uncharacterized protein</fullName>
    </submittedName>
</protein>
<evidence type="ECO:0000313" key="2">
    <source>
        <dbReference type="Proteomes" id="UP000229340"/>
    </source>
</evidence>
<gene>
    <name evidence="1" type="ORF">NP7_09330</name>
</gene>
<dbReference type="Proteomes" id="UP000229340">
    <property type="component" value="Plasmid pNP7-1"/>
</dbReference>
<dbReference type="AlphaFoldDB" id="A0A2D2LX15"/>
<sequence length="122" mass="14131">MSKISKSDPAKRRRCINIKKSVHTLRCTDSLDRRKGVLAIDYDFISHDRKIPFTGRAKLLLDYLNLQSQVRFMSAYGAQEVHKLELNEINQILLVKGKTEIFYHLLRKIKPLTPASSNMVFV</sequence>
<proteinExistence type="predicted"/>
<dbReference type="RefSeq" id="WP_100270935.1">
    <property type="nucleotide sequence ID" value="NZ_CP024444.1"/>
</dbReference>
<name>A0A2D2LX15_FAUOS</name>
<organism evidence="1 2">
    <name type="scientific">Faucicola osloensis</name>
    <name type="common">Moraxella osloensis</name>
    <dbReference type="NCBI Taxonomy" id="34062"/>
    <lineage>
        <taxon>Bacteria</taxon>
        <taxon>Pseudomonadati</taxon>
        <taxon>Pseudomonadota</taxon>
        <taxon>Gammaproteobacteria</taxon>
        <taxon>Moraxellales</taxon>
        <taxon>Moraxellaceae</taxon>
        <taxon>Faucicola</taxon>
    </lineage>
</organism>
<reference evidence="2" key="1">
    <citation type="submission" date="2017-10" db="EMBL/GenBank/DDBJ databases">
        <title>Complete genome sequence of Moraxella osloensis NP7 isolated from human skin.</title>
        <authorList>
            <person name="Lee K."/>
            <person name="Lim J.Y."/>
            <person name="Hwang I."/>
        </authorList>
    </citation>
    <scope>NUCLEOTIDE SEQUENCE [LARGE SCALE GENOMIC DNA]</scope>
    <source>
        <strain evidence="2">NP7</strain>
        <plasmid evidence="2">pnp7-1</plasmid>
    </source>
</reference>
<dbReference type="EMBL" id="CP024444">
    <property type="protein sequence ID" value="ATR79563.1"/>
    <property type="molecule type" value="Genomic_DNA"/>
</dbReference>
<evidence type="ECO:0000313" key="1">
    <source>
        <dbReference type="EMBL" id="ATR79563.1"/>
    </source>
</evidence>
<geneLocation type="plasmid" evidence="2">
    <name>pnp7-1</name>
</geneLocation>